<evidence type="ECO:0000313" key="2">
    <source>
        <dbReference type="Proteomes" id="UP000422644"/>
    </source>
</evidence>
<accession>A0A510JY19</accession>
<dbReference type="AlphaFoldDB" id="A0A510JY19"/>
<evidence type="ECO:0000313" key="1">
    <source>
        <dbReference type="EMBL" id="BBM44279.1"/>
    </source>
</evidence>
<protein>
    <submittedName>
        <fullName evidence="1">Uncharacterized protein</fullName>
    </submittedName>
</protein>
<name>A0A510JY19_9FUSO</name>
<gene>
    <name evidence="1" type="ORF">JMUB3870_0386</name>
</gene>
<organism evidence="1 2">
    <name type="scientific">Leptotrichia trevisanii</name>
    <dbReference type="NCBI Taxonomy" id="109328"/>
    <lineage>
        <taxon>Bacteria</taxon>
        <taxon>Fusobacteriati</taxon>
        <taxon>Fusobacteriota</taxon>
        <taxon>Fusobacteriia</taxon>
        <taxon>Fusobacteriales</taxon>
        <taxon>Leptotrichiaceae</taxon>
        <taxon>Leptotrichia</taxon>
    </lineage>
</organism>
<dbReference type="RefSeq" id="WP_026748557.1">
    <property type="nucleotide sequence ID" value="NZ_AP019831.1"/>
</dbReference>
<reference evidence="1 2" key="1">
    <citation type="submission" date="2019-07" db="EMBL/GenBank/DDBJ databases">
        <title>Complete Genome Sequence of Leptotrichia trevisanii Strain JMUB3870.</title>
        <authorList>
            <person name="Watanabe S."/>
            <person name="Cui L."/>
        </authorList>
    </citation>
    <scope>NUCLEOTIDE SEQUENCE [LARGE SCALE GENOMIC DNA]</scope>
    <source>
        <strain evidence="1 2">JMUB3870</strain>
    </source>
</reference>
<sequence>MSKERKTLKDKFKSKNIFKTNLKSLGSLSEDDKIPMIFSEIKALDYDNIKKLYSKYTQIHSLKSNDALYDKSNIYEFTEEGEYFFIEFKNGVLVLEIDKEKCNSEKNKKIFEIKEKIYDSVTILLEIIEKDFKFLRKNFSYILVYNEEKNNSKEKIKSNVSKKAGTNVIKFGLNKFKGYFFKNLYTYTVKEFENEFLKDWEINITKN</sequence>
<dbReference type="EMBL" id="AP019831">
    <property type="protein sequence ID" value="BBM44279.1"/>
    <property type="molecule type" value="Genomic_DNA"/>
</dbReference>
<keyword evidence="2" id="KW-1185">Reference proteome</keyword>
<dbReference type="Proteomes" id="UP000422644">
    <property type="component" value="Chromosome"/>
</dbReference>
<proteinExistence type="predicted"/>